<gene>
    <name evidence="3" type="primary">LOC111119976</name>
</gene>
<reference evidence="3" key="1">
    <citation type="submission" date="2025-08" db="UniProtKB">
        <authorList>
            <consortium name="RefSeq"/>
        </authorList>
    </citation>
    <scope>IDENTIFICATION</scope>
    <source>
        <tissue evidence="3">Whole sample</tissue>
    </source>
</reference>
<keyword evidence="1" id="KW-0812">Transmembrane</keyword>
<evidence type="ECO:0000256" key="1">
    <source>
        <dbReference type="SAM" id="Phobius"/>
    </source>
</evidence>
<sequence>MYRYSCTACDLEDDQVKGSVEAALQTINLKQYQGETNTGKQPVKTNKRNDALIIGVAVSIFVVIVIVAAILWRYKRKQRTKVQTRGIYSEGHRNTALNIEDTEDMATFRKPSIDTSLEPENGHCAL</sequence>
<organism evidence="2 3">
    <name type="scientific">Crassostrea virginica</name>
    <name type="common">Eastern oyster</name>
    <dbReference type="NCBI Taxonomy" id="6565"/>
    <lineage>
        <taxon>Eukaryota</taxon>
        <taxon>Metazoa</taxon>
        <taxon>Spiralia</taxon>
        <taxon>Lophotrochozoa</taxon>
        <taxon>Mollusca</taxon>
        <taxon>Bivalvia</taxon>
        <taxon>Autobranchia</taxon>
        <taxon>Pteriomorphia</taxon>
        <taxon>Ostreida</taxon>
        <taxon>Ostreoidea</taxon>
        <taxon>Ostreidae</taxon>
        <taxon>Crassostrea</taxon>
    </lineage>
</organism>
<keyword evidence="2" id="KW-1185">Reference proteome</keyword>
<dbReference type="GeneID" id="111119976"/>
<keyword evidence="1" id="KW-1133">Transmembrane helix</keyword>
<evidence type="ECO:0000313" key="2">
    <source>
        <dbReference type="Proteomes" id="UP000694844"/>
    </source>
</evidence>
<dbReference type="OrthoDB" id="6217704at2759"/>
<feature type="transmembrane region" description="Helical" evidence="1">
    <location>
        <begin position="51"/>
        <end position="72"/>
    </location>
</feature>
<dbReference type="KEGG" id="cvn:111119976"/>
<keyword evidence="1" id="KW-0472">Membrane</keyword>
<accession>A0A8B8CKJ7</accession>
<evidence type="ECO:0000313" key="3">
    <source>
        <dbReference type="RefSeq" id="XP_022316280.1"/>
    </source>
</evidence>
<name>A0A8B8CKJ7_CRAVI</name>
<protein>
    <submittedName>
        <fullName evidence="3">Uncharacterized protein LOC111119976</fullName>
    </submittedName>
</protein>
<proteinExistence type="predicted"/>
<dbReference type="AlphaFoldDB" id="A0A8B8CKJ7"/>
<dbReference type="RefSeq" id="XP_022316280.1">
    <property type="nucleotide sequence ID" value="XM_022460572.1"/>
</dbReference>
<dbReference type="Proteomes" id="UP000694844">
    <property type="component" value="Chromosome 2"/>
</dbReference>